<dbReference type="AlphaFoldDB" id="A0A8J7S5Z2"/>
<sequence length="68" mass="7647">MARSGFRDKKRRKDKQGFIVVACVLATSALLLGLYAYVAANRIVTNPDTLYHFALITIHGPIVDIRWT</sequence>
<comment type="caution">
    <text evidence="2">The sequence shown here is derived from an EMBL/GenBank/DDBJ whole genome shotgun (WGS) entry which is preliminary data.</text>
</comment>
<keyword evidence="1" id="KW-0472">Membrane</keyword>
<protein>
    <submittedName>
        <fullName evidence="2">Uncharacterized protein</fullName>
    </submittedName>
</protein>
<dbReference type="RefSeq" id="WP_210683724.1">
    <property type="nucleotide sequence ID" value="NZ_JAGMWN010000016.1"/>
</dbReference>
<evidence type="ECO:0000256" key="1">
    <source>
        <dbReference type="SAM" id="Phobius"/>
    </source>
</evidence>
<evidence type="ECO:0000313" key="3">
    <source>
        <dbReference type="Proteomes" id="UP000672602"/>
    </source>
</evidence>
<keyword evidence="3" id="KW-1185">Reference proteome</keyword>
<keyword evidence="1" id="KW-0812">Transmembrane</keyword>
<dbReference type="EMBL" id="JAGMWN010000016">
    <property type="protein sequence ID" value="MBP5859123.1"/>
    <property type="molecule type" value="Genomic_DNA"/>
</dbReference>
<evidence type="ECO:0000313" key="2">
    <source>
        <dbReference type="EMBL" id="MBP5859123.1"/>
    </source>
</evidence>
<gene>
    <name evidence="2" type="ORF">KAJ83_19040</name>
</gene>
<feature type="transmembrane region" description="Helical" evidence="1">
    <location>
        <begin position="17"/>
        <end position="38"/>
    </location>
</feature>
<keyword evidence="1" id="KW-1133">Transmembrane helix</keyword>
<proteinExistence type="predicted"/>
<organism evidence="2 3">
    <name type="scientific">Marivibrio halodurans</name>
    <dbReference type="NCBI Taxonomy" id="2039722"/>
    <lineage>
        <taxon>Bacteria</taxon>
        <taxon>Pseudomonadati</taxon>
        <taxon>Pseudomonadota</taxon>
        <taxon>Alphaproteobacteria</taxon>
        <taxon>Rhodospirillales</taxon>
        <taxon>Rhodospirillaceae</taxon>
        <taxon>Marivibrio</taxon>
    </lineage>
</organism>
<accession>A0A8J7S5Z2</accession>
<dbReference type="Proteomes" id="UP000672602">
    <property type="component" value="Unassembled WGS sequence"/>
</dbReference>
<name>A0A8J7S5Z2_9PROT</name>
<reference evidence="2" key="1">
    <citation type="submission" date="2021-04" db="EMBL/GenBank/DDBJ databases">
        <authorList>
            <person name="Zhang D.-C."/>
        </authorList>
    </citation>
    <scope>NUCLEOTIDE SEQUENCE</scope>
    <source>
        <strain evidence="2">CGMCC 1.15697</strain>
    </source>
</reference>